<evidence type="ECO:0000259" key="11">
    <source>
        <dbReference type="PROSITE" id="PS51433"/>
    </source>
</evidence>
<dbReference type="GO" id="GO:0000981">
    <property type="term" value="F:DNA-binding transcription factor activity, RNA polymerase II-specific"/>
    <property type="evidence" value="ECO:0007669"/>
    <property type="project" value="UniProtKB-ARBA"/>
</dbReference>
<dbReference type="InParanoid" id="A0A673BBW6"/>
<dbReference type="Gene3D" id="1.10.150.50">
    <property type="entry name" value="Transcription Factor, Ets-1"/>
    <property type="match status" value="1"/>
</dbReference>
<evidence type="ECO:0000313" key="12">
    <source>
        <dbReference type="Ensembl" id="ENSSORP00005039931.1"/>
    </source>
</evidence>
<evidence type="ECO:0000256" key="2">
    <source>
        <dbReference type="ARBA" id="ARBA00005562"/>
    </source>
</evidence>
<evidence type="ECO:0000256" key="3">
    <source>
        <dbReference type="ARBA" id="ARBA00022491"/>
    </source>
</evidence>
<reference evidence="12" key="2">
    <citation type="submission" date="2025-08" db="UniProtKB">
        <authorList>
            <consortium name="Ensembl"/>
        </authorList>
    </citation>
    <scope>IDENTIFICATION</scope>
</reference>
<dbReference type="Proteomes" id="UP000472271">
    <property type="component" value="Chromosome 7"/>
</dbReference>
<evidence type="ECO:0000256" key="4">
    <source>
        <dbReference type="ARBA" id="ARBA00023015"/>
    </source>
</evidence>
<dbReference type="Pfam" id="PF00178">
    <property type="entry name" value="Ets"/>
    <property type="match status" value="1"/>
</dbReference>
<dbReference type="PANTHER" id="PTHR11849:SF77">
    <property type="entry name" value="TRANSCRIPTION FACTOR ETV7"/>
    <property type="match status" value="1"/>
</dbReference>
<dbReference type="InterPro" id="IPR036388">
    <property type="entry name" value="WH-like_DNA-bd_sf"/>
</dbReference>
<dbReference type="InterPro" id="IPR036390">
    <property type="entry name" value="WH_DNA-bd_sf"/>
</dbReference>
<dbReference type="Pfam" id="PF02198">
    <property type="entry name" value="SAM_PNT"/>
    <property type="match status" value="1"/>
</dbReference>
<dbReference type="PROSITE" id="PS51433">
    <property type="entry name" value="PNT"/>
    <property type="match status" value="1"/>
</dbReference>
<dbReference type="GO" id="GO:0030154">
    <property type="term" value="P:cell differentiation"/>
    <property type="evidence" value="ECO:0007669"/>
    <property type="project" value="TreeGrafter"/>
</dbReference>
<name>A0A673BBW6_9TELE</name>
<keyword evidence="3" id="KW-0678">Repressor</keyword>
<reference evidence="12" key="3">
    <citation type="submission" date="2025-09" db="UniProtKB">
        <authorList>
            <consortium name="Ensembl"/>
        </authorList>
    </citation>
    <scope>IDENTIFICATION</scope>
</reference>
<dbReference type="GO" id="GO:0000977">
    <property type="term" value="F:RNA polymerase II transcription regulatory region sequence-specific DNA binding"/>
    <property type="evidence" value="ECO:0007669"/>
    <property type="project" value="UniProtKB-ARBA"/>
</dbReference>
<dbReference type="SUPFAM" id="SSF47769">
    <property type="entry name" value="SAM/Pointed domain"/>
    <property type="match status" value="1"/>
</dbReference>
<accession>A0A673BBW6</accession>
<keyword evidence="7 8" id="KW-0539">Nucleus</keyword>
<dbReference type="SMART" id="SM00413">
    <property type="entry name" value="ETS"/>
    <property type="match status" value="1"/>
</dbReference>
<evidence type="ECO:0000256" key="8">
    <source>
        <dbReference type="RuleBase" id="RU004019"/>
    </source>
</evidence>
<evidence type="ECO:0000256" key="6">
    <source>
        <dbReference type="ARBA" id="ARBA00023163"/>
    </source>
</evidence>
<dbReference type="PANTHER" id="PTHR11849">
    <property type="entry name" value="ETS"/>
    <property type="match status" value="1"/>
</dbReference>
<evidence type="ECO:0000256" key="9">
    <source>
        <dbReference type="SAM" id="MobiDB-lite"/>
    </source>
</evidence>
<feature type="region of interest" description="Disordered" evidence="9">
    <location>
        <begin position="139"/>
        <end position="166"/>
    </location>
</feature>
<feature type="domain" description="PNT" evidence="11">
    <location>
        <begin position="48"/>
        <end position="132"/>
    </location>
</feature>
<keyword evidence="5 8" id="KW-0238">DNA-binding</keyword>
<dbReference type="InterPro" id="IPR000418">
    <property type="entry name" value="Ets_dom"/>
</dbReference>
<organism evidence="12 13">
    <name type="scientific">Sphaeramia orbicularis</name>
    <name type="common">orbiculate cardinalfish</name>
    <dbReference type="NCBI Taxonomy" id="375764"/>
    <lineage>
        <taxon>Eukaryota</taxon>
        <taxon>Metazoa</taxon>
        <taxon>Chordata</taxon>
        <taxon>Craniata</taxon>
        <taxon>Vertebrata</taxon>
        <taxon>Euteleostomi</taxon>
        <taxon>Actinopterygii</taxon>
        <taxon>Neopterygii</taxon>
        <taxon>Teleostei</taxon>
        <taxon>Neoteleostei</taxon>
        <taxon>Acanthomorphata</taxon>
        <taxon>Gobiaria</taxon>
        <taxon>Kurtiformes</taxon>
        <taxon>Apogonoidei</taxon>
        <taxon>Apogonidae</taxon>
        <taxon>Apogoninae</taxon>
        <taxon>Sphaeramia</taxon>
    </lineage>
</organism>
<keyword evidence="6" id="KW-0804">Transcription</keyword>
<feature type="domain" description="ETS" evidence="10">
    <location>
        <begin position="262"/>
        <end position="307"/>
    </location>
</feature>
<dbReference type="FunFam" id="1.10.150.50:FF:000030">
    <property type="entry name" value="transcription factor ETV6"/>
    <property type="match status" value="1"/>
</dbReference>
<comment type="similarity">
    <text evidence="2 8">Belongs to the ETS family.</text>
</comment>
<dbReference type="GO" id="GO:0005634">
    <property type="term" value="C:nucleus"/>
    <property type="evidence" value="ECO:0007669"/>
    <property type="project" value="UniProtKB-SubCell"/>
</dbReference>
<evidence type="ECO:0000259" key="10">
    <source>
        <dbReference type="PROSITE" id="PS50061"/>
    </source>
</evidence>
<dbReference type="AlphaFoldDB" id="A0A673BBW6"/>
<protein>
    <submittedName>
        <fullName evidence="12">ETS variant transcription factor 7</fullName>
    </submittedName>
</protein>
<gene>
    <name evidence="12" type="primary">etv7</name>
</gene>
<dbReference type="PROSITE" id="PS50061">
    <property type="entry name" value="ETS_DOMAIN_3"/>
    <property type="match status" value="1"/>
</dbReference>
<evidence type="ECO:0000256" key="7">
    <source>
        <dbReference type="ARBA" id="ARBA00023242"/>
    </source>
</evidence>
<evidence type="ECO:0000256" key="1">
    <source>
        <dbReference type="ARBA" id="ARBA00004123"/>
    </source>
</evidence>
<evidence type="ECO:0000313" key="13">
    <source>
        <dbReference type="Proteomes" id="UP000472271"/>
    </source>
</evidence>
<dbReference type="SMART" id="SM00251">
    <property type="entry name" value="SAM_PNT"/>
    <property type="match status" value="1"/>
</dbReference>
<comment type="subcellular location">
    <subcellularLocation>
        <location evidence="1 8">Nucleus</location>
    </subcellularLocation>
</comment>
<keyword evidence="4" id="KW-0805">Transcription regulation</keyword>
<reference evidence="12" key="1">
    <citation type="submission" date="2019-06" db="EMBL/GenBank/DDBJ databases">
        <authorList>
            <consortium name="Wellcome Sanger Institute Data Sharing"/>
        </authorList>
    </citation>
    <scope>NUCLEOTIDE SEQUENCE [LARGE SCALE GENOMIC DNA]</scope>
</reference>
<sequence>MEDISPPPLVKQENSAHSPSAVTLTHVKQLTTPLKVHQSPPHQLPVVSPPTQEDLWHLPGRLRINPSLWDKEDVDHWLHWAQKEYSLRRPEKGRFEMNGRALCLLTKEDFRRRCPSSGDVLYEILQCVKQQRRTVVCEPPKSTGHLHSPVPSNCTQKPQPQPPRKDTQVSLALQVESVPAAPTVTNTPEPLSPLKERPMIFYQQLAPLTQTNGSTVVSTLTPSQIQHHSEKETMIQEPLNLSSRERPRSPLQKANGRIPECRLLWDYVYQLLCDERYQEYIRWEDQDSLVFRVVDPNGLARLWGNHKVSTTLVCSLANTPTVGEAEQKEWATLFHSKQWASFHRNRDKHDL</sequence>
<dbReference type="SUPFAM" id="SSF46785">
    <property type="entry name" value="Winged helix' DNA-binding domain"/>
    <property type="match status" value="1"/>
</dbReference>
<dbReference type="InterPro" id="IPR046328">
    <property type="entry name" value="ETS_fam"/>
</dbReference>
<keyword evidence="13" id="KW-1185">Reference proteome</keyword>
<proteinExistence type="inferred from homology"/>
<dbReference type="Gene3D" id="1.10.10.10">
    <property type="entry name" value="Winged helix-like DNA-binding domain superfamily/Winged helix DNA-binding domain"/>
    <property type="match status" value="1"/>
</dbReference>
<dbReference type="InterPro" id="IPR013761">
    <property type="entry name" value="SAM/pointed_sf"/>
</dbReference>
<dbReference type="Ensembl" id="ENSSORT00005040966.1">
    <property type="protein sequence ID" value="ENSSORP00005039931.1"/>
    <property type="gene ID" value="ENSSORG00005018635.1"/>
</dbReference>
<dbReference type="InterPro" id="IPR003118">
    <property type="entry name" value="Pointed_dom"/>
</dbReference>
<evidence type="ECO:0000256" key="5">
    <source>
        <dbReference type="ARBA" id="ARBA00023125"/>
    </source>
</evidence>